<reference evidence="1 2" key="1">
    <citation type="submission" date="2024-04" db="EMBL/GenBank/DDBJ databases">
        <title>Flavobacterium sp. DGU99 16S ribosomal RNA gene Genome sequencing and assembly.</title>
        <authorList>
            <person name="Park S."/>
        </authorList>
    </citation>
    <scope>NUCLEOTIDE SEQUENCE [LARGE SCALE GENOMIC DNA]</scope>
    <source>
        <strain evidence="1 2">DGU99</strain>
    </source>
</reference>
<dbReference type="RefSeq" id="WP_341699132.1">
    <property type="nucleotide sequence ID" value="NZ_JBBYHU010000003.1"/>
</dbReference>
<protein>
    <submittedName>
        <fullName evidence="1">Nucleotidyltransferase family protein</fullName>
    </submittedName>
</protein>
<name>A0ABU9HID4_9FLAO</name>
<proteinExistence type="predicted"/>
<sequence>MIPISEIQKNYGNSMAVLIQCCRIHFKTAEIGDLNSFIKENNIEWSDVFKTCRKHHISTLIYKILLKANLNNPTVQQKISNLSNIFTLQSFEQAKETERLIYLFKENNITLIPYKGTAFSKQFFGNISMRQSSDIDFIIDSDAIPMAIKIMENEGFIPYQKEYYKWIGHNNFIKKHKDFSFDKYVGNDRLFHIELHFNIINKTTHLATLKNNFDLSEKTELKLFLKEIDCLNPVSHFKAVALHHMLMDHMGYLKTVIDITQMLIQISDLVASNKINIDEKDIINQLNKNYKLDLIHDLMYTLFGVSVKNNKLQLIKNPLTKRILNSSYRKVRENKNPLFDTLNFNYNQLKNTVIFYKKRKDKIAYILKSIISISHPQPEDYMTVQLNKNIYFLYYFIRPFRLLFFPGDPNKKCLNLK</sequence>
<evidence type="ECO:0000313" key="2">
    <source>
        <dbReference type="Proteomes" id="UP001398556"/>
    </source>
</evidence>
<dbReference type="EMBL" id="JBBYHU010000003">
    <property type="protein sequence ID" value="MEL1239866.1"/>
    <property type="molecule type" value="Genomic_DNA"/>
</dbReference>
<comment type="caution">
    <text evidence="1">The sequence shown here is derived from an EMBL/GenBank/DDBJ whole genome shotgun (WGS) entry which is preliminary data.</text>
</comment>
<keyword evidence="2" id="KW-1185">Reference proteome</keyword>
<dbReference type="Pfam" id="PF14907">
    <property type="entry name" value="NTP_transf_5"/>
    <property type="match status" value="1"/>
</dbReference>
<organism evidence="1 2">
    <name type="scientific">Flavobacterium flavipallidum</name>
    <dbReference type="NCBI Taxonomy" id="3139140"/>
    <lineage>
        <taxon>Bacteria</taxon>
        <taxon>Pseudomonadati</taxon>
        <taxon>Bacteroidota</taxon>
        <taxon>Flavobacteriia</taxon>
        <taxon>Flavobacteriales</taxon>
        <taxon>Flavobacteriaceae</taxon>
        <taxon>Flavobacterium</taxon>
    </lineage>
</organism>
<dbReference type="Proteomes" id="UP001398556">
    <property type="component" value="Unassembled WGS sequence"/>
</dbReference>
<accession>A0ABU9HID4</accession>
<dbReference type="InterPro" id="IPR039498">
    <property type="entry name" value="NTP_transf_5"/>
</dbReference>
<evidence type="ECO:0000313" key="1">
    <source>
        <dbReference type="EMBL" id="MEL1239866.1"/>
    </source>
</evidence>
<gene>
    <name evidence="1" type="ORF">AAEO59_02290</name>
</gene>